<dbReference type="EMBL" id="AP022595">
    <property type="protein sequence ID" value="BBY61608.1"/>
    <property type="molecule type" value="Genomic_DNA"/>
</dbReference>
<sequence>MADARAQVFGASLRRHSILTEETNRDDAGELLHLLLGSHLREQVGGAVMRVREVMCHSRTFGWVIPGVG</sequence>
<dbReference type="AlphaFoldDB" id="A0A7I7SXT1"/>
<protein>
    <submittedName>
        <fullName evidence="1">Uncharacterized protein</fullName>
    </submittedName>
</protein>
<evidence type="ECO:0000313" key="2">
    <source>
        <dbReference type="Proteomes" id="UP000466445"/>
    </source>
</evidence>
<keyword evidence="2" id="KW-1185">Reference proteome</keyword>
<dbReference type="Proteomes" id="UP000466445">
    <property type="component" value="Chromosome"/>
</dbReference>
<evidence type="ECO:0000313" key="1">
    <source>
        <dbReference type="EMBL" id="BBY61608.1"/>
    </source>
</evidence>
<proteinExistence type="predicted"/>
<name>A0A7I7SXT1_9MYCO</name>
<gene>
    <name evidence="1" type="ORF">MSAR_47440</name>
</gene>
<dbReference type="KEGG" id="msar:MSAR_47440"/>
<reference evidence="1 2" key="1">
    <citation type="journal article" date="2019" name="Emerg. Microbes Infect.">
        <title>Comprehensive subspecies identification of 175 nontuberculous mycobacteria species based on 7547 genomic profiles.</title>
        <authorList>
            <person name="Matsumoto Y."/>
            <person name="Kinjo T."/>
            <person name="Motooka D."/>
            <person name="Nabeya D."/>
            <person name="Jung N."/>
            <person name="Uechi K."/>
            <person name="Horii T."/>
            <person name="Iida T."/>
            <person name="Fujita J."/>
            <person name="Nakamura S."/>
        </authorList>
    </citation>
    <scope>NUCLEOTIDE SEQUENCE [LARGE SCALE GENOMIC DNA]</scope>
    <source>
        <strain evidence="1 2">JCM 30395</strain>
    </source>
</reference>
<accession>A0A7I7SXT1</accession>
<organism evidence="1 2">
    <name type="scientific">Mycolicibacterium sarraceniae</name>
    <dbReference type="NCBI Taxonomy" id="1534348"/>
    <lineage>
        <taxon>Bacteria</taxon>
        <taxon>Bacillati</taxon>
        <taxon>Actinomycetota</taxon>
        <taxon>Actinomycetes</taxon>
        <taxon>Mycobacteriales</taxon>
        <taxon>Mycobacteriaceae</taxon>
        <taxon>Mycolicibacterium</taxon>
    </lineage>
</organism>